<reference evidence="8 9" key="1">
    <citation type="submission" date="2019-08" db="EMBL/GenBank/DDBJ databases">
        <title>In-depth cultivation of the pig gut microbiome towards novel bacterial diversity and tailored functional studies.</title>
        <authorList>
            <person name="Wylensek D."/>
            <person name="Hitch T.C.A."/>
            <person name="Clavel T."/>
        </authorList>
    </citation>
    <scope>NUCLEOTIDE SEQUENCE [LARGE SCALE GENOMIC DNA]</scope>
    <source>
        <strain evidence="8 9">WCA-389-WT-5B</strain>
    </source>
</reference>
<name>A0A6N7VI00_ACIFE</name>
<dbReference type="Proteomes" id="UP000441455">
    <property type="component" value="Unassembled WGS sequence"/>
</dbReference>
<dbReference type="InterPro" id="IPR011010">
    <property type="entry name" value="DNA_brk_join_enz"/>
</dbReference>
<dbReference type="EMBL" id="VULN01000002">
    <property type="protein sequence ID" value="MSS81257.1"/>
    <property type="molecule type" value="Genomic_DNA"/>
</dbReference>
<evidence type="ECO:0000313" key="8">
    <source>
        <dbReference type="EMBL" id="MSS81257.1"/>
    </source>
</evidence>
<dbReference type="InterPro" id="IPR002104">
    <property type="entry name" value="Integrase_catalytic"/>
</dbReference>
<keyword evidence="3 5" id="KW-0238">DNA-binding</keyword>
<evidence type="ECO:0000259" key="7">
    <source>
        <dbReference type="PROSITE" id="PS51900"/>
    </source>
</evidence>
<dbReference type="RefSeq" id="WP_154487475.1">
    <property type="nucleotide sequence ID" value="NZ_VULN01000002.1"/>
</dbReference>
<dbReference type="Gene3D" id="1.10.150.130">
    <property type="match status" value="1"/>
</dbReference>
<dbReference type="GO" id="GO:0003677">
    <property type="term" value="F:DNA binding"/>
    <property type="evidence" value="ECO:0007669"/>
    <property type="project" value="UniProtKB-UniRule"/>
</dbReference>
<protein>
    <submittedName>
        <fullName evidence="8">Site-specific integrase</fullName>
    </submittedName>
</protein>
<keyword evidence="4" id="KW-0233">DNA recombination</keyword>
<proteinExistence type="inferred from homology"/>
<evidence type="ECO:0000256" key="1">
    <source>
        <dbReference type="ARBA" id="ARBA00008857"/>
    </source>
</evidence>
<dbReference type="OrthoDB" id="9803188at2"/>
<organism evidence="8 9">
    <name type="scientific">Acidaminococcus fermentans</name>
    <dbReference type="NCBI Taxonomy" id="905"/>
    <lineage>
        <taxon>Bacteria</taxon>
        <taxon>Bacillati</taxon>
        <taxon>Bacillota</taxon>
        <taxon>Negativicutes</taxon>
        <taxon>Acidaminococcales</taxon>
        <taxon>Acidaminococcaceae</taxon>
        <taxon>Acidaminococcus</taxon>
    </lineage>
</organism>
<dbReference type="PANTHER" id="PTHR30349:SF64">
    <property type="entry name" value="PROPHAGE INTEGRASE INTD-RELATED"/>
    <property type="match status" value="1"/>
</dbReference>
<dbReference type="InterPro" id="IPR010998">
    <property type="entry name" value="Integrase_recombinase_N"/>
</dbReference>
<dbReference type="PROSITE" id="PS51900">
    <property type="entry name" value="CB"/>
    <property type="match status" value="1"/>
</dbReference>
<feature type="domain" description="Core-binding (CB)" evidence="7">
    <location>
        <begin position="14"/>
        <end position="96"/>
    </location>
</feature>
<comment type="caution">
    <text evidence="8">The sequence shown here is derived from an EMBL/GenBank/DDBJ whole genome shotgun (WGS) entry which is preliminary data.</text>
</comment>
<accession>A0A6N7VI00</accession>
<evidence type="ECO:0000259" key="6">
    <source>
        <dbReference type="PROSITE" id="PS51898"/>
    </source>
</evidence>
<dbReference type="GO" id="GO:0015074">
    <property type="term" value="P:DNA integration"/>
    <property type="evidence" value="ECO:0007669"/>
    <property type="project" value="UniProtKB-KW"/>
</dbReference>
<gene>
    <name evidence="8" type="ORF">FX155_01295</name>
</gene>
<dbReference type="Pfam" id="PF00589">
    <property type="entry name" value="Phage_integrase"/>
    <property type="match status" value="1"/>
</dbReference>
<dbReference type="CDD" id="cd01189">
    <property type="entry name" value="INT_ICEBs1_C_like"/>
    <property type="match status" value="1"/>
</dbReference>
<dbReference type="PANTHER" id="PTHR30349">
    <property type="entry name" value="PHAGE INTEGRASE-RELATED"/>
    <property type="match status" value="1"/>
</dbReference>
<feature type="domain" description="Tyr recombinase" evidence="6">
    <location>
        <begin position="117"/>
        <end position="331"/>
    </location>
</feature>
<dbReference type="AlphaFoldDB" id="A0A6N7VI00"/>
<evidence type="ECO:0000256" key="5">
    <source>
        <dbReference type="PROSITE-ProRule" id="PRU01248"/>
    </source>
</evidence>
<dbReference type="SUPFAM" id="SSF56349">
    <property type="entry name" value="DNA breaking-rejoining enzymes"/>
    <property type="match status" value="1"/>
</dbReference>
<sequence>MTLENGRETFSTVLTVDDVVTVWINSIQTTIKKSTCKLYMSVMNSHVLPVFGKRKPDTLTAVEIQYWINRLLANPLSARTCNIIRSTWSTCFDWAVGQGLIRKNPLRGVRALRDNPKPVRALNREELKCLLDVAKSGRYYPFEQNDFGEYSQQEVVVVVTLAARTGMRRGEVFGLRWNDIDFGTATIHVVNSLGPDRELSAPKTLTSTRNILIDPNTLDLLKWWKAYQKVYMKNFCGITEHKKNLVFTTQNGTPVSVDNFRCRQWKALTEAAGLSGIGFHSLRHTHATLLIAAGVPVKVVSERLGHKSVALTMKVYVNVLPTMQQMAVEAIQNMTKNENAPSAVGAADKGQGDEK</sequence>
<evidence type="ECO:0000313" key="9">
    <source>
        <dbReference type="Proteomes" id="UP000441455"/>
    </source>
</evidence>
<dbReference type="InterPro" id="IPR044068">
    <property type="entry name" value="CB"/>
</dbReference>
<dbReference type="InterPro" id="IPR004107">
    <property type="entry name" value="Integrase_SAM-like_N"/>
</dbReference>
<dbReference type="GO" id="GO:0006310">
    <property type="term" value="P:DNA recombination"/>
    <property type="evidence" value="ECO:0007669"/>
    <property type="project" value="UniProtKB-KW"/>
</dbReference>
<keyword evidence="2" id="KW-0229">DNA integration</keyword>
<dbReference type="PROSITE" id="PS51898">
    <property type="entry name" value="TYR_RECOMBINASE"/>
    <property type="match status" value="1"/>
</dbReference>
<evidence type="ECO:0000256" key="4">
    <source>
        <dbReference type="ARBA" id="ARBA00023172"/>
    </source>
</evidence>
<dbReference type="InterPro" id="IPR050090">
    <property type="entry name" value="Tyrosine_recombinase_XerCD"/>
</dbReference>
<dbReference type="InterPro" id="IPR013762">
    <property type="entry name" value="Integrase-like_cat_sf"/>
</dbReference>
<evidence type="ECO:0000256" key="3">
    <source>
        <dbReference type="ARBA" id="ARBA00023125"/>
    </source>
</evidence>
<dbReference type="Pfam" id="PF14659">
    <property type="entry name" value="Phage_int_SAM_3"/>
    <property type="match status" value="1"/>
</dbReference>
<comment type="similarity">
    <text evidence="1">Belongs to the 'phage' integrase family.</text>
</comment>
<dbReference type="Gene3D" id="1.10.443.10">
    <property type="entry name" value="Intergrase catalytic core"/>
    <property type="match status" value="1"/>
</dbReference>
<evidence type="ECO:0000256" key="2">
    <source>
        <dbReference type="ARBA" id="ARBA00022908"/>
    </source>
</evidence>